<sequence>MGLFGTSDPVKKEEKMLAKDAKHDDKLVKQALKDLAHTEKEEHRAQKAHDKALKDHAKVVEKEHKLSERVNAAVHQHDEAVSKENKLQHDIQAREQYHAKLEQEIAAKKKAVEQATQRHDLNNHQREDRHHVLEATHGAPGTTATSSTVHPNGINGQPYTTTAAGTGTGVSNAGVLPGHATTGTVPAGERY</sequence>
<protein>
    <submittedName>
        <fullName evidence="1">Uncharacterized protein</fullName>
    </submittedName>
</protein>
<keyword evidence="2" id="KW-1185">Reference proteome</keyword>
<evidence type="ECO:0000313" key="2">
    <source>
        <dbReference type="Proteomes" id="UP001234202"/>
    </source>
</evidence>
<gene>
    <name evidence="1" type="ORF">QFC24_002021</name>
</gene>
<proteinExistence type="predicted"/>
<accession>A0ACC2XS35</accession>
<comment type="caution">
    <text evidence="1">The sequence shown here is derived from an EMBL/GenBank/DDBJ whole genome shotgun (WGS) entry which is preliminary data.</text>
</comment>
<organism evidence="1 2">
    <name type="scientific">Naganishia onofrii</name>
    <dbReference type="NCBI Taxonomy" id="1851511"/>
    <lineage>
        <taxon>Eukaryota</taxon>
        <taxon>Fungi</taxon>
        <taxon>Dikarya</taxon>
        <taxon>Basidiomycota</taxon>
        <taxon>Agaricomycotina</taxon>
        <taxon>Tremellomycetes</taxon>
        <taxon>Filobasidiales</taxon>
        <taxon>Filobasidiaceae</taxon>
        <taxon>Naganishia</taxon>
    </lineage>
</organism>
<reference evidence="1" key="1">
    <citation type="submission" date="2023-04" db="EMBL/GenBank/DDBJ databases">
        <title>Draft Genome sequencing of Naganishia species isolated from polar environments using Oxford Nanopore Technology.</title>
        <authorList>
            <person name="Leo P."/>
            <person name="Venkateswaran K."/>
        </authorList>
    </citation>
    <scope>NUCLEOTIDE SEQUENCE</scope>
    <source>
        <strain evidence="1">DBVPG 5303</strain>
    </source>
</reference>
<dbReference type="EMBL" id="JASBWV010000005">
    <property type="protein sequence ID" value="KAJ9126289.1"/>
    <property type="molecule type" value="Genomic_DNA"/>
</dbReference>
<name>A0ACC2XS35_9TREE</name>
<dbReference type="Proteomes" id="UP001234202">
    <property type="component" value="Unassembled WGS sequence"/>
</dbReference>
<evidence type="ECO:0000313" key="1">
    <source>
        <dbReference type="EMBL" id="KAJ9126289.1"/>
    </source>
</evidence>